<dbReference type="Pfam" id="PF21984">
    <property type="entry name" value="DnaD_N"/>
    <property type="match status" value="1"/>
</dbReference>
<dbReference type="InterPro" id="IPR053162">
    <property type="entry name" value="DnaD"/>
</dbReference>
<name>A0A940NH55_9BACI</name>
<dbReference type="EMBL" id="JAGIYQ010000002">
    <property type="protein sequence ID" value="MBP0724180.1"/>
    <property type="molecule type" value="Genomic_DNA"/>
</dbReference>
<dbReference type="NCBIfam" id="TIGR01446">
    <property type="entry name" value="DnaD_dom"/>
    <property type="match status" value="1"/>
</dbReference>
<proteinExistence type="inferred from homology"/>
<dbReference type="RefSeq" id="WP_209402455.1">
    <property type="nucleotide sequence ID" value="NZ_JAGIYQ010000002.1"/>
</dbReference>
<dbReference type="InterPro" id="IPR034829">
    <property type="entry name" value="DnaD-like_sf"/>
</dbReference>
<evidence type="ECO:0000313" key="4">
    <source>
        <dbReference type="EMBL" id="MBP0724180.1"/>
    </source>
</evidence>
<dbReference type="Pfam" id="PF07261">
    <property type="entry name" value="DnaB_2"/>
    <property type="match status" value="1"/>
</dbReference>
<reference evidence="4" key="1">
    <citation type="submission" date="2021-04" db="EMBL/GenBank/DDBJ databases">
        <title>Genome seq and assembly of Bacillus sp.</title>
        <authorList>
            <person name="Chhetri G."/>
        </authorList>
    </citation>
    <scope>NUCLEOTIDE SEQUENCE</scope>
    <source>
        <strain evidence="4">RG28</strain>
    </source>
</reference>
<accession>A0A940NH55</accession>
<evidence type="ECO:0000256" key="1">
    <source>
        <dbReference type="ARBA" id="ARBA00093462"/>
    </source>
</evidence>
<dbReference type="InterPro" id="IPR053843">
    <property type="entry name" value="DnaD_N"/>
</dbReference>
<dbReference type="SUPFAM" id="SSF158499">
    <property type="entry name" value="DnaD domain-like"/>
    <property type="match status" value="1"/>
</dbReference>
<dbReference type="InterPro" id="IPR006343">
    <property type="entry name" value="DnaB/C_C"/>
</dbReference>
<comment type="caution">
    <text evidence="4">The sequence shown here is derived from an EMBL/GenBank/DDBJ whole genome shotgun (WGS) entry which is preliminary data.</text>
</comment>
<protein>
    <submittedName>
        <fullName evidence="4">DnaD domain-containing protein</fullName>
    </submittedName>
</protein>
<dbReference type="PANTHER" id="PTHR37293:SF6">
    <property type="entry name" value="DNA REPLICATION PROTEIN DNAD"/>
    <property type="match status" value="1"/>
</dbReference>
<dbReference type="InterPro" id="IPR036388">
    <property type="entry name" value="WH-like_DNA-bd_sf"/>
</dbReference>
<comment type="similarity">
    <text evidence="1">Belongs to the DnaB/DnaD family.</text>
</comment>
<dbReference type="AlphaFoldDB" id="A0A940NH55"/>
<feature type="domain" description="DnaD N-terminal" evidence="3">
    <location>
        <begin position="17"/>
        <end position="116"/>
    </location>
</feature>
<evidence type="ECO:0000259" key="2">
    <source>
        <dbReference type="Pfam" id="PF07261"/>
    </source>
</evidence>
<gene>
    <name evidence="4" type="ORF">J5Y03_03160</name>
</gene>
<dbReference type="Gene3D" id="1.10.10.10">
    <property type="entry name" value="Winged helix-like DNA-binding domain superfamily/Winged helix DNA-binding domain"/>
    <property type="match status" value="1"/>
</dbReference>
<dbReference type="Gene3D" id="1.10.10.630">
    <property type="entry name" value="DnaD domain-like"/>
    <property type="match status" value="1"/>
</dbReference>
<evidence type="ECO:0000313" key="5">
    <source>
        <dbReference type="Proteomes" id="UP000682134"/>
    </source>
</evidence>
<dbReference type="Proteomes" id="UP000682134">
    <property type="component" value="Unassembled WGS sequence"/>
</dbReference>
<keyword evidence="5" id="KW-1185">Reference proteome</keyword>
<sequence>MNKNSMIKWIQEGTLSIPTVLLTSYALLGINENELVMILQLHSFQQKGNSFPTPNQLANVMTFSEEKCMEIIRELLKKGFIEIIEQFDYIEIGAEAYSLEPLWNKLLDSLESGENQHNIKVEINNKSDEEPSVFSIFEKEFGRLLSPFECETLTMWLDQDQHEESLIKAALKEAVMSGKLNFRYIDRILFEWKKNGINTLEKATDYSKHFRKKDRQMAQNETNYTGTIPFYNWLEK</sequence>
<feature type="domain" description="DnaB/C C-terminal" evidence="2">
    <location>
        <begin position="134"/>
        <end position="206"/>
    </location>
</feature>
<organism evidence="4 5">
    <name type="scientific">Gottfriedia endophytica</name>
    <dbReference type="NCBI Taxonomy" id="2820819"/>
    <lineage>
        <taxon>Bacteria</taxon>
        <taxon>Bacillati</taxon>
        <taxon>Bacillota</taxon>
        <taxon>Bacilli</taxon>
        <taxon>Bacillales</taxon>
        <taxon>Bacillaceae</taxon>
        <taxon>Gottfriedia</taxon>
    </lineage>
</organism>
<dbReference type="PANTHER" id="PTHR37293">
    <property type="entry name" value="PHAGE REPLICATION PROTEIN-RELATED"/>
    <property type="match status" value="1"/>
</dbReference>
<evidence type="ECO:0000259" key="3">
    <source>
        <dbReference type="Pfam" id="PF21984"/>
    </source>
</evidence>